<dbReference type="Proteomes" id="UP000199318">
    <property type="component" value="Unassembled WGS sequence"/>
</dbReference>
<keyword evidence="1" id="KW-0812">Transmembrane</keyword>
<keyword evidence="1" id="KW-1133">Transmembrane helix</keyword>
<dbReference type="RefSeq" id="WP_093074330.1">
    <property type="nucleotide sequence ID" value="NZ_FOGV01000027.1"/>
</dbReference>
<dbReference type="STRING" id="1464123.SAMN05444126_1276"/>
<reference evidence="3" key="1">
    <citation type="submission" date="2016-10" db="EMBL/GenBank/DDBJ databases">
        <authorList>
            <person name="de Groot N.N."/>
        </authorList>
    </citation>
    <scope>NUCLEOTIDE SEQUENCE [LARGE SCALE GENOMIC DNA]</scope>
    <source>
        <strain evidence="3">10nlg</strain>
    </source>
</reference>
<protein>
    <recommendedName>
        <fullName evidence="4">PTS cellobiose transporter subunit IIA</fullName>
    </recommendedName>
</protein>
<accession>A0A1H9W446</accession>
<organism evidence="2 3">
    <name type="scientific">Salisediminibacterium halotolerans</name>
    <dbReference type="NCBI Taxonomy" id="517425"/>
    <lineage>
        <taxon>Bacteria</taxon>
        <taxon>Bacillati</taxon>
        <taxon>Bacillota</taxon>
        <taxon>Bacilli</taxon>
        <taxon>Bacillales</taxon>
        <taxon>Bacillaceae</taxon>
        <taxon>Salisediminibacterium</taxon>
    </lineage>
</organism>
<keyword evidence="3" id="KW-1185">Reference proteome</keyword>
<feature type="transmembrane region" description="Helical" evidence="1">
    <location>
        <begin position="21"/>
        <end position="41"/>
    </location>
</feature>
<feature type="transmembrane region" description="Helical" evidence="1">
    <location>
        <begin position="122"/>
        <end position="141"/>
    </location>
</feature>
<name>A0A1H9W446_9BACI</name>
<evidence type="ECO:0008006" key="4">
    <source>
        <dbReference type="Google" id="ProtNLM"/>
    </source>
</evidence>
<sequence length="166" mass="19129">MKDERQTAEKNKQALSLKSMYFNRYLIVRYATALFFFTNLYWLAALILSQSVWLVVPAALLISLIASMAEQVKIYSNHTNDAAYTRLAFRALQITNLLLLVPAAFTPLFSQVYPFLASETPAQLFIFLLLTAGIGLSTLMLRRLNKIRTNEDKHYQRIQQYEEVLN</sequence>
<proteinExistence type="predicted"/>
<evidence type="ECO:0000256" key="1">
    <source>
        <dbReference type="SAM" id="Phobius"/>
    </source>
</evidence>
<evidence type="ECO:0000313" key="2">
    <source>
        <dbReference type="EMBL" id="SES28253.1"/>
    </source>
</evidence>
<dbReference type="AlphaFoldDB" id="A0A1H9W446"/>
<dbReference type="OrthoDB" id="3183957at2"/>
<gene>
    <name evidence="2" type="ORF">SAMN05444126_1276</name>
</gene>
<feature type="transmembrane region" description="Helical" evidence="1">
    <location>
        <begin position="47"/>
        <end position="66"/>
    </location>
</feature>
<keyword evidence="1" id="KW-0472">Membrane</keyword>
<comment type="caution">
    <text evidence="2">The sequence shown here is derived from an EMBL/GenBank/DDBJ whole genome shotgun (WGS) entry which is preliminary data.</text>
</comment>
<feature type="transmembrane region" description="Helical" evidence="1">
    <location>
        <begin position="87"/>
        <end position="110"/>
    </location>
</feature>
<evidence type="ECO:0000313" key="3">
    <source>
        <dbReference type="Proteomes" id="UP000199318"/>
    </source>
</evidence>
<dbReference type="EMBL" id="FOGV01000027">
    <property type="protein sequence ID" value="SES28253.1"/>
    <property type="molecule type" value="Genomic_DNA"/>
</dbReference>